<keyword evidence="4" id="KW-0456">Lyase</keyword>
<evidence type="ECO:0000256" key="1">
    <source>
        <dbReference type="ARBA" id="ARBA00005495"/>
    </source>
</evidence>
<sequence length="138" mass="14456">MTDIPQRGSCLCGAIRFTVDGPMRPVIACHCVQCRKVTGNFVAATSAPRGAVAITGDVTWFASSDIARRGFCGTCGSQMFWDGPGANLSIMAGALDGPTGLSLKGHIYCADKPDWYQIADGTPQAAKADPQMTTQVPT</sequence>
<organism evidence="6 7">
    <name type="scientific">Jannaschia donghaensis</name>
    <dbReference type="NCBI Taxonomy" id="420998"/>
    <lineage>
        <taxon>Bacteria</taxon>
        <taxon>Pseudomonadati</taxon>
        <taxon>Pseudomonadota</taxon>
        <taxon>Alphaproteobacteria</taxon>
        <taxon>Rhodobacterales</taxon>
        <taxon>Roseobacteraceae</taxon>
        <taxon>Jannaschia</taxon>
    </lineage>
</organism>
<dbReference type="PROSITE" id="PS51891">
    <property type="entry name" value="CENP_V_GFA"/>
    <property type="match status" value="1"/>
</dbReference>
<evidence type="ECO:0000256" key="3">
    <source>
        <dbReference type="ARBA" id="ARBA00022833"/>
    </source>
</evidence>
<dbReference type="OrthoDB" id="9807246at2"/>
<dbReference type="PANTHER" id="PTHR33337">
    <property type="entry name" value="GFA DOMAIN-CONTAINING PROTEIN"/>
    <property type="match status" value="1"/>
</dbReference>
<dbReference type="STRING" id="420998.JDO7802_00670"/>
<evidence type="ECO:0000259" key="5">
    <source>
        <dbReference type="PROSITE" id="PS51891"/>
    </source>
</evidence>
<dbReference type="GO" id="GO:0046872">
    <property type="term" value="F:metal ion binding"/>
    <property type="evidence" value="ECO:0007669"/>
    <property type="project" value="UniProtKB-KW"/>
</dbReference>
<evidence type="ECO:0000313" key="6">
    <source>
        <dbReference type="EMBL" id="CTQ48666.1"/>
    </source>
</evidence>
<keyword evidence="7" id="KW-1185">Reference proteome</keyword>
<dbReference type="Gene3D" id="3.90.1590.10">
    <property type="entry name" value="glutathione-dependent formaldehyde- activating enzyme (gfa)"/>
    <property type="match status" value="1"/>
</dbReference>
<evidence type="ECO:0000256" key="2">
    <source>
        <dbReference type="ARBA" id="ARBA00022723"/>
    </source>
</evidence>
<evidence type="ECO:0000313" key="7">
    <source>
        <dbReference type="Proteomes" id="UP000049222"/>
    </source>
</evidence>
<keyword evidence="2" id="KW-0479">Metal-binding</keyword>
<protein>
    <recommendedName>
        <fullName evidence="5">CENP-V/GFA domain-containing protein</fullName>
    </recommendedName>
</protein>
<proteinExistence type="inferred from homology"/>
<feature type="domain" description="CENP-V/GFA" evidence="5">
    <location>
        <begin position="6"/>
        <end position="116"/>
    </location>
</feature>
<evidence type="ECO:0000256" key="4">
    <source>
        <dbReference type="ARBA" id="ARBA00023239"/>
    </source>
</evidence>
<gene>
    <name evidence="6" type="ORF">JDO7802_00670</name>
</gene>
<dbReference type="SUPFAM" id="SSF51316">
    <property type="entry name" value="Mss4-like"/>
    <property type="match status" value="1"/>
</dbReference>
<dbReference type="AlphaFoldDB" id="A0A0M6YHY5"/>
<dbReference type="GO" id="GO:0016846">
    <property type="term" value="F:carbon-sulfur lyase activity"/>
    <property type="evidence" value="ECO:0007669"/>
    <property type="project" value="InterPro"/>
</dbReference>
<dbReference type="Pfam" id="PF04828">
    <property type="entry name" value="GFA"/>
    <property type="match status" value="1"/>
</dbReference>
<dbReference type="PANTHER" id="PTHR33337:SF40">
    <property type="entry name" value="CENP-V_GFA DOMAIN-CONTAINING PROTEIN-RELATED"/>
    <property type="match status" value="1"/>
</dbReference>
<dbReference type="InterPro" id="IPR011057">
    <property type="entry name" value="Mss4-like_sf"/>
</dbReference>
<dbReference type="EMBL" id="CXSU01000005">
    <property type="protein sequence ID" value="CTQ48666.1"/>
    <property type="molecule type" value="Genomic_DNA"/>
</dbReference>
<dbReference type="RefSeq" id="WP_055082540.1">
    <property type="nucleotide sequence ID" value="NZ_CXSU01000005.1"/>
</dbReference>
<accession>A0A0M6YHY5</accession>
<dbReference type="Proteomes" id="UP000049222">
    <property type="component" value="Unassembled WGS sequence"/>
</dbReference>
<name>A0A0M6YHY5_9RHOB</name>
<comment type="similarity">
    <text evidence="1">Belongs to the Gfa family.</text>
</comment>
<keyword evidence="3" id="KW-0862">Zinc</keyword>
<reference evidence="6 7" key="1">
    <citation type="submission" date="2015-07" db="EMBL/GenBank/DDBJ databases">
        <authorList>
            <person name="Noorani M."/>
        </authorList>
    </citation>
    <scope>NUCLEOTIDE SEQUENCE [LARGE SCALE GENOMIC DNA]</scope>
    <source>
        <strain evidence="6 7">CECT 7802</strain>
    </source>
</reference>
<dbReference type="InterPro" id="IPR006913">
    <property type="entry name" value="CENP-V/GFA"/>
</dbReference>